<dbReference type="GO" id="GO:0016758">
    <property type="term" value="F:hexosyltransferase activity"/>
    <property type="evidence" value="ECO:0007669"/>
    <property type="project" value="UniProtKB-ARBA"/>
</dbReference>
<dbReference type="SUPFAM" id="SSF53448">
    <property type="entry name" value="Nucleotide-diphospho-sugar transferases"/>
    <property type="match status" value="1"/>
</dbReference>
<reference evidence="3" key="1">
    <citation type="submission" date="2022-02" db="EMBL/GenBank/DDBJ databases">
        <title>Paenibacillus sp. MBLB1832 Whole Genome Shotgun Sequencing.</title>
        <authorList>
            <person name="Hwang C.Y."/>
            <person name="Cho E.-S."/>
            <person name="Seo M.-J."/>
        </authorList>
    </citation>
    <scope>NUCLEOTIDE SEQUENCE</scope>
    <source>
        <strain evidence="3">MBLB1832</strain>
    </source>
</reference>
<dbReference type="KEGG" id="proo:MJB10_22750"/>
<dbReference type="InterPro" id="IPR001173">
    <property type="entry name" value="Glyco_trans_2-like"/>
</dbReference>
<dbReference type="Pfam" id="PF00535">
    <property type="entry name" value="Glycos_transf_2"/>
    <property type="match status" value="1"/>
</dbReference>
<sequence>MIFPKVSIVIPVYNGSNFMKEAIDSALTQTYSNIEVIVVNDGSNDNGATDSIASSYGDKIRYFSKPNGGVSTALNLGITEMTGDYFSWLSHDDVYKPEKVAKQMEFLQGLEGNENMNTIVYGGYELINDKSKTIDVIDYSKLYENSQLSVSLFPVFRGLANGCTMLIPKSQFDRVGLFDVGLRTTQDYELWFRLFRGAIVKFCPGIYLKSRIHSNQTGRTNREHTNECEKLWISMLDSVSYEEMCEIDGTPYHFYIRTAEFLKRHSSYWEAEEHSRNLAEREMNRNNGSIPEEIIRSKVPISMSTGGIVYKVLRITHYVRNNGFSKTTKKILKKFN</sequence>
<dbReference type="EC" id="2.4.-.-" evidence="3"/>
<dbReference type="Proteomes" id="UP001304650">
    <property type="component" value="Chromosome"/>
</dbReference>
<organism evidence="3 4">
    <name type="scientific">Paenibacillus roseopurpureus</name>
    <dbReference type="NCBI Taxonomy" id="2918901"/>
    <lineage>
        <taxon>Bacteria</taxon>
        <taxon>Bacillati</taxon>
        <taxon>Bacillota</taxon>
        <taxon>Bacilli</taxon>
        <taxon>Bacillales</taxon>
        <taxon>Paenibacillaceae</taxon>
        <taxon>Paenibacillus</taxon>
    </lineage>
</organism>
<dbReference type="RefSeq" id="WP_314798830.1">
    <property type="nucleotide sequence ID" value="NZ_CP130319.1"/>
</dbReference>
<keyword evidence="4" id="KW-1185">Reference proteome</keyword>
<comment type="similarity">
    <text evidence="1">Belongs to the glycosyltransferase 2 family.</text>
</comment>
<gene>
    <name evidence="3" type="ORF">MJB10_22750</name>
</gene>
<name>A0AA96LQ09_9BACL</name>
<protein>
    <submittedName>
        <fullName evidence="3">Glycosyltransferase</fullName>
        <ecNumber evidence="3">2.4.-.-</ecNumber>
    </submittedName>
</protein>
<dbReference type="PANTHER" id="PTHR22916">
    <property type="entry name" value="GLYCOSYLTRANSFERASE"/>
    <property type="match status" value="1"/>
</dbReference>
<proteinExistence type="inferred from homology"/>
<keyword evidence="3" id="KW-0808">Transferase</keyword>
<accession>A0AA96LQ09</accession>
<evidence type="ECO:0000259" key="2">
    <source>
        <dbReference type="Pfam" id="PF00535"/>
    </source>
</evidence>
<dbReference type="AlphaFoldDB" id="A0AA96LQ09"/>
<dbReference type="Gene3D" id="3.90.550.10">
    <property type="entry name" value="Spore Coat Polysaccharide Biosynthesis Protein SpsA, Chain A"/>
    <property type="match status" value="1"/>
</dbReference>
<evidence type="ECO:0000256" key="1">
    <source>
        <dbReference type="ARBA" id="ARBA00006739"/>
    </source>
</evidence>
<dbReference type="InterPro" id="IPR029044">
    <property type="entry name" value="Nucleotide-diphossugar_trans"/>
</dbReference>
<evidence type="ECO:0000313" key="4">
    <source>
        <dbReference type="Proteomes" id="UP001304650"/>
    </source>
</evidence>
<keyword evidence="3" id="KW-0328">Glycosyltransferase</keyword>
<dbReference type="EMBL" id="CP130319">
    <property type="protein sequence ID" value="WNR43884.1"/>
    <property type="molecule type" value="Genomic_DNA"/>
</dbReference>
<evidence type="ECO:0000313" key="3">
    <source>
        <dbReference type="EMBL" id="WNR43884.1"/>
    </source>
</evidence>
<dbReference type="PANTHER" id="PTHR22916:SF3">
    <property type="entry name" value="UDP-GLCNAC:BETAGAL BETA-1,3-N-ACETYLGLUCOSAMINYLTRANSFERASE-LIKE PROTEIN 1"/>
    <property type="match status" value="1"/>
</dbReference>
<feature type="domain" description="Glycosyltransferase 2-like" evidence="2">
    <location>
        <begin position="7"/>
        <end position="109"/>
    </location>
</feature>